<dbReference type="Pfam" id="PF13416">
    <property type="entry name" value="SBP_bac_8"/>
    <property type="match status" value="1"/>
</dbReference>
<dbReference type="GO" id="GO:0015846">
    <property type="term" value="P:polyamine transport"/>
    <property type="evidence" value="ECO:0007669"/>
    <property type="project" value="InterPro"/>
</dbReference>
<dbReference type="RefSeq" id="WP_227320272.1">
    <property type="nucleotide sequence ID" value="NZ_JAESVB010000002.1"/>
</dbReference>
<feature type="chain" id="PRO_5037010095" description="Putrescine-binding periplasmic protein" evidence="7">
    <location>
        <begin position="29"/>
        <end position="370"/>
    </location>
</feature>
<dbReference type="GO" id="GO:0019808">
    <property type="term" value="F:polyamine binding"/>
    <property type="evidence" value="ECO:0007669"/>
    <property type="project" value="InterPro"/>
</dbReference>
<keyword evidence="3 7" id="KW-0732">Signal</keyword>
<dbReference type="InterPro" id="IPR001188">
    <property type="entry name" value="Sperm_putr-bd"/>
</dbReference>
<keyword evidence="4 5" id="KW-0574">Periplasm</keyword>
<feature type="binding site" evidence="6">
    <location>
        <position position="348"/>
    </location>
    <ligand>
        <name>spermidine</name>
        <dbReference type="ChEBI" id="CHEBI:57834"/>
    </ligand>
</feature>
<reference evidence="8" key="2">
    <citation type="submission" date="2021-01" db="EMBL/GenBank/DDBJ databases">
        <authorList>
            <person name="Mieszkin S."/>
            <person name="Pouder E."/>
            <person name="Alain K."/>
        </authorList>
    </citation>
    <scope>NUCLEOTIDE SEQUENCE</scope>
    <source>
        <strain evidence="8">HW T2.11</strain>
    </source>
</reference>
<sequence length="370" mass="40251">MLRRTALVSASCAMLASIAAALPVPAHAAGKSVTVFNWADYFAPDAFANFQKATGITANLSVYDSEEMMDAKIMAGNTGFDVVVANAEPYLATEAQAGAFQELDRSKIPNWKNLDPDLMAILAKADPGNKYAVIYDWGTVGLGYNPTLVAKYLPNAPTDSWALLFDPKNAAALQKCGINIIDSAAIMTPIILKYLGLDPDSQNPADLKKVAVVLKGIRPYMKTISQTTWLADLATGNLCLSVGWNGDVLQASKRAKAANAGVSVNYVLPKEGSIIWFDTYAMPKNAPNQDNGYAFINYMLSPEGAADNSNYTNYANGVPASEKLMRQDLVTNPQVFPPKSDVSRLFMQSPVQPHYERIRTRTWEDFKNES</sequence>
<evidence type="ECO:0000256" key="5">
    <source>
        <dbReference type="PIRNR" id="PIRNR019574"/>
    </source>
</evidence>
<reference evidence="8" key="1">
    <citation type="journal article" date="2021" name="Microorganisms">
        <title>Acidisoma silvae sp. nov. and Acidisomacellulosilytica sp. nov., Two Acidophilic Bacteria Isolated from Decaying Wood, Hydrolyzing Cellulose and Producing Poly-3-hydroxybutyrate.</title>
        <authorList>
            <person name="Mieszkin S."/>
            <person name="Pouder E."/>
            <person name="Uroz S."/>
            <person name="Simon-Colin C."/>
            <person name="Alain K."/>
        </authorList>
    </citation>
    <scope>NUCLEOTIDE SEQUENCE</scope>
    <source>
        <strain evidence="8">HW T2.11</strain>
    </source>
</reference>
<evidence type="ECO:0000313" key="8">
    <source>
        <dbReference type="EMBL" id="MCB8874605.1"/>
    </source>
</evidence>
<gene>
    <name evidence="8" type="ORF">ASILVAE211_05355</name>
</gene>
<dbReference type="SUPFAM" id="SSF53850">
    <property type="entry name" value="Periplasmic binding protein-like II"/>
    <property type="match status" value="1"/>
</dbReference>
<evidence type="ECO:0000313" key="9">
    <source>
        <dbReference type="Proteomes" id="UP000708298"/>
    </source>
</evidence>
<keyword evidence="2 5" id="KW-0813">Transport</keyword>
<comment type="caution">
    <text evidence="8">The sequence shown here is derived from an EMBL/GenBank/DDBJ whole genome shotgun (WGS) entry which is preliminary data.</text>
</comment>
<dbReference type="Proteomes" id="UP000708298">
    <property type="component" value="Unassembled WGS sequence"/>
</dbReference>
<protein>
    <recommendedName>
        <fullName evidence="5">Putrescine-binding periplasmic protein</fullName>
    </recommendedName>
</protein>
<dbReference type="PANTHER" id="PTHR30222:SF12">
    <property type="entry name" value="NORSPERMIDINE SENSOR"/>
    <property type="match status" value="1"/>
</dbReference>
<organism evidence="8 9">
    <name type="scientific">Acidisoma silvae</name>
    <dbReference type="NCBI Taxonomy" id="2802396"/>
    <lineage>
        <taxon>Bacteria</taxon>
        <taxon>Pseudomonadati</taxon>
        <taxon>Pseudomonadota</taxon>
        <taxon>Alphaproteobacteria</taxon>
        <taxon>Acetobacterales</taxon>
        <taxon>Acidocellaceae</taxon>
        <taxon>Acidisoma</taxon>
    </lineage>
</organism>
<name>A0A964DXT2_9PROT</name>
<dbReference type="GO" id="GO:0042597">
    <property type="term" value="C:periplasmic space"/>
    <property type="evidence" value="ECO:0007669"/>
    <property type="project" value="UniProtKB-SubCell"/>
</dbReference>
<evidence type="ECO:0000256" key="3">
    <source>
        <dbReference type="ARBA" id="ARBA00022729"/>
    </source>
</evidence>
<dbReference type="InterPro" id="IPR006059">
    <property type="entry name" value="SBP"/>
</dbReference>
<dbReference type="PRINTS" id="PR00909">
    <property type="entry name" value="SPERMDNBNDNG"/>
</dbReference>
<evidence type="ECO:0000256" key="1">
    <source>
        <dbReference type="ARBA" id="ARBA00004418"/>
    </source>
</evidence>
<dbReference type="PIRSF" id="PIRSF019574">
    <property type="entry name" value="Periplasmic_polyamine_BP"/>
    <property type="match status" value="1"/>
</dbReference>
<keyword evidence="9" id="KW-1185">Reference proteome</keyword>
<dbReference type="EMBL" id="JAESVB010000002">
    <property type="protein sequence ID" value="MCB8874605.1"/>
    <property type="molecule type" value="Genomic_DNA"/>
</dbReference>
<evidence type="ECO:0000256" key="7">
    <source>
        <dbReference type="SAM" id="SignalP"/>
    </source>
</evidence>
<dbReference type="AlphaFoldDB" id="A0A964DXT2"/>
<dbReference type="PANTHER" id="PTHR30222">
    <property type="entry name" value="SPERMIDINE/PUTRESCINE-BINDING PERIPLASMIC PROTEIN"/>
    <property type="match status" value="1"/>
</dbReference>
<comment type="subcellular location">
    <subcellularLocation>
        <location evidence="1 5">Periplasm</location>
    </subcellularLocation>
</comment>
<proteinExistence type="inferred from homology"/>
<feature type="signal peptide" evidence="7">
    <location>
        <begin position="1"/>
        <end position="28"/>
    </location>
</feature>
<dbReference type="Gene3D" id="3.40.190.10">
    <property type="entry name" value="Periplasmic binding protein-like II"/>
    <property type="match status" value="2"/>
</dbReference>
<accession>A0A964DXT2</accession>
<evidence type="ECO:0000256" key="6">
    <source>
        <dbReference type="PIRSR" id="PIRSR019574-1"/>
    </source>
</evidence>
<evidence type="ECO:0000256" key="2">
    <source>
        <dbReference type="ARBA" id="ARBA00022448"/>
    </source>
</evidence>
<comment type="similarity">
    <text evidence="5">Belongs to the bacterial solute-binding protein PotD/PotF family.</text>
</comment>
<comment type="function">
    <text evidence="5">Required for the activity of the bacterial periplasmic transport system of putrescine.</text>
</comment>
<evidence type="ECO:0000256" key="4">
    <source>
        <dbReference type="ARBA" id="ARBA00022764"/>
    </source>
</evidence>